<evidence type="ECO:0000313" key="4">
    <source>
        <dbReference type="Proteomes" id="UP000245768"/>
    </source>
</evidence>
<organism evidence="3 4">
    <name type="scientific">Acaromyces ingoldii</name>
    <dbReference type="NCBI Taxonomy" id="215250"/>
    <lineage>
        <taxon>Eukaryota</taxon>
        <taxon>Fungi</taxon>
        <taxon>Dikarya</taxon>
        <taxon>Basidiomycota</taxon>
        <taxon>Ustilaginomycotina</taxon>
        <taxon>Exobasidiomycetes</taxon>
        <taxon>Exobasidiales</taxon>
        <taxon>Cryptobasidiaceae</taxon>
        <taxon>Acaromyces</taxon>
    </lineage>
</organism>
<dbReference type="RefSeq" id="XP_025376375.1">
    <property type="nucleotide sequence ID" value="XM_025524118.1"/>
</dbReference>
<evidence type="ECO:0000256" key="2">
    <source>
        <dbReference type="SAM" id="SignalP"/>
    </source>
</evidence>
<name>A0A316YIC3_9BASI</name>
<evidence type="ECO:0008006" key="5">
    <source>
        <dbReference type="Google" id="ProtNLM"/>
    </source>
</evidence>
<protein>
    <recommendedName>
        <fullName evidence="5">SCP domain-containing protein</fullName>
    </recommendedName>
</protein>
<dbReference type="Proteomes" id="UP000245768">
    <property type="component" value="Unassembled WGS sequence"/>
</dbReference>
<dbReference type="EMBL" id="KZ819637">
    <property type="protein sequence ID" value="PWN89177.1"/>
    <property type="molecule type" value="Genomic_DNA"/>
</dbReference>
<feature type="region of interest" description="Disordered" evidence="1">
    <location>
        <begin position="77"/>
        <end position="98"/>
    </location>
</feature>
<keyword evidence="2" id="KW-0732">Signal</keyword>
<dbReference type="InParanoid" id="A0A316YIC3"/>
<evidence type="ECO:0000313" key="3">
    <source>
        <dbReference type="EMBL" id="PWN89177.1"/>
    </source>
</evidence>
<evidence type="ECO:0000256" key="1">
    <source>
        <dbReference type="SAM" id="MobiDB-lite"/>
    </source>
</evidence>
<sequence length="98" mass="10868">MVKKLALLLFVLQLILATAFALPSKKGGKMLALKEPSPSFSPKDSETLSKAITHCEMQPDKGETVISTRAKNAALWHEAHQKNKKDQKCEKAKSHNKQ</sequence>
<feature type="chain" id="PRO_5016451930" description="SCP domain-containing protein" evidence="2">
    <location>
        <begin position="22"/>
        <end position="98"/>
    </location>
</feature>
<dbReference type="GeneID" id="37046034"/>
<accession>A0A316YIC3</accession>
<reference evidence="3 4" key="1">
    <citation type="journal article" date="2018" name="Mol. Biol. Evol.">
        <title>Broad Genomic Sampling Reveals a Smut Pathogenic Ancestry of the Fungal Clade Ustilaginomycotina.</title>
        <authorList>
            <person name="Kijpornyongpan T."/>
            <person name="Mondo S.J."/>
            <person name="Barry K."/>
            <person name="Sandor L."/>
            <person name="Lee J."/>
            <person name="Lipzen A."/>
            <person name="Pangilinan J."/>
            <person name="LaButti K."/>
            <person name="Hainaut M."/>
            <person name="Henrissat B."/>
            <person name="Grigoriev I.V."/>
            <person name="Spatafora J.W."/>
            <person name="Aime M.C."/>
        </authorList>
    </citation>
    <scope>NUCLEOTIDE SEQUENCE [LARGE SCALE GENOMIC DNA]</scope>
    <source>
        <strain evidence="3 4">MCA 4198</strain>
    </source>
</reference>
<proteinExistence type="predicted"/>
<dbReference type="AlphaFoldDB" id="A0A316YIC3"/>
<feature type="signal peptide" evidence="2">
    <location>
        <begin position="1"/>
        <end position="21"/>
    </location>
</feature>
<keyword evidence="4" id="KW-1185">Reference proteome</keyword>
<gene>
    <name evidence="3" type="ORF">FA10DRAFT_287069</name>
</gene>